<name>A0ACC3CSQ8_9PEZI</name>
<organism evidence="1 2">
    <name type="scientific">Coniosporium uncinatum</name>
    <dbReference type="NCBI Taxonomy" id="93489"/>
    <lineage>
        <taxon>Eukaryota</taxon>
        <taxon>Fungi</taxon>
        <taxon>Dikarya</taxon>
        <taxon>Ascomycota</taxon>
        <taxon>Pezizomycotina</taxon>
        <taxon>Dothideomycetes</taxon>
        <taxon>Dothideomycetes incertae sedis</taxon>
        <taxon>Coniosporium</taxon>
    </lineage>
</organism>
<comment type="caution">
    <text evidence="1">The sequence shown here is derived from an EMBL/GenBank/DDBJ whole genome shotgun (WGS) entry which is preliminary data.</text>
</comment>
<dbReference type="Proteomes" id="UP001186974">
    <property type="component" value="Unassembled WGS sequence"/>
</dbReference>
<dbReference type="EMBL" id="JAWDJW010012501">
    <property type="protein sequence ID" value="KAK3044043.1"/>
    <property type="molecule type" value="Genomic_DNA"/>
</dbReference>
<protein>
    <submittedName>
        <fullName evidence="1">Uncharacterized protein</fullName>
    </submittedName>
</protein>
<proteinExistence type="predicted"/>
<sequence length="99" mass="10937">GAPFELRPSPGKGWACFATRHIPTRSVILSEQALFTISGAPSDITETAIKNGYDKLSKQQKDMLSDLRNAQGRPFSNLSDLFNFNQHRYGVRGPEGSIQ</sequence>
<accession>A0ACC3CSQ8</accession>
<evidence type="ECO:0000313" key="1">
    <source>
        <dbReference type="EMBL" id="KAK3044043.1"/>
    </source>
</evidence>
<keyword evidence="2" id="KW-1185">Reference proteome</keyword>
<reference evidence="1" key="1">
    <citation type="submission" date="2024-09" db="EMBL/GenBank/DDBJ databases">
        <title>Black Yeasts Isolated from many extreme environments.</title>
        <authorList>
            <person name="Coleine C."/>
            <person name="Stajich J.E."/>
            <person name="Selbmann L."/>
        </authorList>
    </citation>
    <scope>NUCLEOTIDE SEQUENCE</scope>
    <source>
        <strain evidence="1">CCFEE 5737</strain>
    </source>
</reference>
<gene>
    <name evidence="1" type="ORF">LTS18_002323</name>
</gene>
<feature type="non-terminal residue" evidence="1">
    <location>
        <position position="99"/>
    </location>
</feature>
<feature type="non-terminal residue" evidence="1">
    <location>
        <position position="1"/>
    </location>
</feature>
<evidence type="ECO:0000313" key="2">
    <source>
        <dbReference type="Proteomes" id="UP001186974"/>
    </source>
</evidence>